<proteinExistence type="predicted"/>
<accession>A0A1B7L8Z8</accession>
<dbReference type="InterPro" id="IPR003833">
    <property type="entry name" value="CT_C_D"/>
</dbReference>
<keyword evidence="1" id="KW-0547">Nucleotide-binding</keyword>
<feature type="domain" description="Carboxyltransferase" evidence="4">
    <location>
        <begin position="6"/>
        <end position="234"/>
    </location>
</feature>
<protein>
    <submittedName>
        <fullName evidence="5">Allophanate hydrolase</fullName>
    </submittedName>
</protein>
<evidence type="ECO:0000259" key="4">
    <source>
        <dbReference type="SMART" id="SM00796"/>
    </source>
</evidence>
<dbReference type="PANTHER" id="PTHR34698:SF2">
    <property type="entry name" value="5-OXOPROLINASE SUBUNIT B"/>
    <property type="match status" value="1"/>
</dbReference>
<comment type="caution">
    <text evidence="5">The sequence shown here is derived from an EMBL/GenBank/DDBJ whole genome shotgun (WGS) entry which is preliminary data.</text>
</comment>
<evidence type="ECO:0000256" key="2">
    <source>
        <dbReference type="ARBA" id="ARBA00022801"/>
    </source>
</evidence>
<dbReference type="SUPFAM" id="SSF160467">
    <property type="entry name" value="PH0987 N-terminal domain-like"/>
    <property type="match status" value="1"/>
</dbReference>
<dbReference type="RefSeq" id="WP_064594621.1">
    <property type="nucleotide sequence ID" value="NZ_JBDJAE010000024.1"/>
</dbReference>
<dbReference type="Gene3D" id="2.40.100.10">
    <property type="entry name" value="Cyclophilin-like"/>
    <property type="match status" value="1"/>
</dbReference>
<keyword evidence="3" id="KW-0067">ATP-binding</keyword>
<dbReference type="InterPro" id="IPR010016">
    <property type="entry name" value="PxpB"/>
</dbReference>
<dbReference type="OrthoDB" id="9760256at2"/>
<dbReference type="GO" id="GO:0005524">
    <property type="term" value="F:ATP binding"/>
    <property type="evidence" value="ECO:0007669"/>
    <property type="project" value="UniProtKB-KW"/>
</dbReference>
<dbReference type="STRING" id="1691903.A9B99_03415"/>
<dbReference type="GO" id="GO:0016787">
    <property type="term" value="F:hydrolase activity"/>
    <property type="evidence" value="ECO:0007669"/>
    <property type="project" value="UniProtKB-KW"/>
</dbReference>
<dbReference type="PANTHER" id="PTHR34698">
    <property type="entry name" value="5-OXOPROLINASE SUBUNIT B"/>
    <property type="match status" value="1"/>
</dbReference>
<keyword evidence="2 5" id="KW-0378">Hydrolase</keyword>
<gene>
    <name evidence="5" type="ORF">A9B99_03415</name>
</gene>
<dbReference type="EMBL" id="LYRP01000001">
    <property type="protein sequence ID" value="OAT78765.1"/>
    <property type="molecule type" value="Genomic_DNA"/>
</dbReference>
<dbReference type="AlphaFoldDB" id="A0A1B7L8Z8"/>
<dbReference type="SUPFAM" id="SSF50891">
    <property type="entry name" value="Cyclophilin-like"/>
    <property type="match status" value="1"/>
</dbReference>
<name>A0A1B7L8Z8_9ENTR</name>
<dbReference type="Pfam" id="PF02682">
    <property type="entry name" value="CT_C_D"/>
    <property type="match status" value="1"/>
</dbReference>
<evidence type="ECO:0000313" key="6">
    <source>
        <dbReference type="Proteomes" id="UP000078225"/>
    </source>
</evidence>
<evidence type="ECO:0000313" key="5">
    <source>
        <dbReference type="EMBL" id="OAT78765.1"/>
    </source>
</evidence>
<sequence>MASNPIRYSFGGDEHLFAEIDREMSLQAFFRGLKLTRALEALQLPGILDICLANASFQVRFNPDALDPYVLLEQLKALEAGSSGEADTLETRIIEVPVFYNDPWTHETLMRFRDRHQAPEGSDLDYAAEINGFADSAEFIAAHSNTPWFVSMVGFVSGLPFMYQMVERQKQLQVPKYLRPRTDTPGLSLGHGGCFGCIYSVRGAGGYQLFGITPMPIYDPAQRLGYLKQDMVFFKAGDIVQFRPVDRAAYDTLCEEVQRGEFTPEIREVTFALADFLDDPQGYPQQLKRGLYDH</sequence>
<dbReference type="Gene3D" id="3.30.1360.40">
    <property type="match status" value="1"/>
</dbReference>
<evidence type="ECO:0000256" key="3">
    <source>
        <dbReference type="ARBA" id="ARBA00022840"/>
    </source>
</evidence>
<dbReference type="SMART" id="SM00796">
    <property type="entry name" value="AHS1"/>
    <property type="match status" value="1"/>
</dbReference>
<organism evidence="5 6">
    <name type="scientific">Mangrovibacter phragmitis</name>
    <dbReference type="NCBI Taxonomy" id="1691903"/>
    <lineage>
        <taxon>Bacteria</taxon>
        <taxon>Pseudomonadati</taxon>
        <taxon>Pseudomonadota</taxon>
        <taxon>Gammaproteobacteria</taxon>
        <taxon>Enterobacterales</taxon>
        <taxon>Enterobacteriaceae</taxon>
        <taxon>Mangrovibacter</taxon>
    </lineage>
</organism>
<dbReference type="Proteomes" id="UP000078225">
    <property type="component" value="Unassembled WGS sequence"/>
</dbReference>
<reference evidence="6" key="1">
    <citation type="submission" date="2016-05" db="EMBL/GenBank/DDBJ databases">
        <authorList>
            <person name="Behera P."/>
            <person name="Vaishampayan P."/>
            <person name="Singh N."/>
            <person name="Raina V."/>
            <person name="Suar M."/>
            <person name="Pattnaik A."/>
            <person name="Rastogi G."/>
        </authorList>
    </citation>
    <scope>NUCLEOTIDE SEQUENCE [LARGE SCALE GENOMIC DNA]</scope>
    <source>
        <strain evidence="6">MP23</strain>
    </source>
</reference>
<evidence type="ECO:0000256" key="1">
    <source>
        <dbReference type="ARBA" id="ARBA00022741"/>
    </source>
</evidence>
<dbReference type="InterPro" id="IPR029000">
    <property type="entry name" value="Cyclophilin-like_dom_sf"/>
</dbReference>
<keyword evidence="6" id="KW-1185">Reference proteome</keyword>